<dbReference type="SUPFAM" id="SSF53756">
    <property type="entry name" value="UDP-Glycosyltransferase/glycogen phosphorylase"/>
    <property type="match status" value="1"/>
</dbReference>
<dbReference type="AlphaFoldDB" id="B8HP43"/>
<organism evidence="1">
    <name type="scientific">Cyanothece sp. (strain PCC 7425 / ATCC 29141)</name>
    <dbReference type="NCBI Taxonomy" id="395961"/>
    <lineage>
        <taxon>Bacteria</taxon>
        <taxon>Bacillati</taxon>
        <taxon>Cyanobacteriota</taxon>
        <taxon>Cyanophyceae</taxon>
        <taxon>Gomontiellales</taxon>
        <taxon>Cyanothecaceae</taxon>
        <taxon>Cyanothece</taxon>
    </lineage>
</organism>
<proteinExistence type="predicted"/>
<dbReference type="eggNOG" id="COG4671">
    <property type="taxonomic scope" value="Bacteria"/>
</dbReference>
<dbReference type="EMBL" id="CP001344">
    <property type="protein sequence ID" value="ACL47303.1"/>
    <property type="molecule type" value="Genomic_DNA"/>
</dbReference>
<accession>B8HP43</accession>
<protein>
    <recommendedName>
        <fullName evidence="2">Glycosyl transferase</fullName>
    </recommendedName>
</protein>
<name>B8HP43_CYAP4</name>
<evidence type="ECO:0000313" key="1">
    <source>
        <dbReference type="EMBL" id="ACL47303.1"/>
    </source>
</evidence>
<gene>
    <name evidence="1" type="ordered locus">Cyan7425_5006</name>
</gene>
<dbReference type="HOGENOM" id="CLU_044082_0_0_3"/>
<dbReference type="InterPro" id="IPR053205">
    <property type="entry name" value="GHMP_kinase_L-arabinokinase"/>
</dbReference>
<dbReference type="PANTHER" id="PTHR38134">
    <property type="entry name" value="SLR1395 PROTEIN"/>
    <property type="match status" value="1"/>
</dbReference>
<dbReference type="PANTHER" id="PTHR38134:SF2">
    <property type="entry name" value="GALACTOKINASE"/>
    <property type="match status" value="1"/>
</dbReference>
<reference evidence="1" key="1">
    <citation type="submission" date="2009-01" db="EMBL/GenBank/DDBJ databases">
        <title>Complete sequence of chromosome Cyanothece sp. PCC 7425.</title>
        <authorList>
            <consortium name="US DOE Joint Genome Institute"/>
            <person name="Lucas S."/>
            <person name="Copeland A."/>
            <person name="Lapidus A."/>
            <person name="Glavina del Rio T."/>
            <person name="Dalin E."/>
            <person name="Tice H."/>
            <person name="Bruce D."/>
            <person name="Goodwin L."/>
            <person name="Pitluck S."/>
            <person name="Sims D."/>
            <person name="Meineke L."/>
            <person name="Brettin T."/>
            <person name="Detter J.C."/>
            <person name="Han C."/>
            <person name="Larimer F."/>
            <person name="Land M."/>
            <person name="Hauser L."/>
            <person name="Kyrpides N."/>
            <person name="Ovchinnikova G."/>
            <person name="Liberton M."/>
            <person name="Stoeckel J."/>
            <person name="Banerjee A."/>
            <person name="Singh A."/>
            <person name="Page L."/>
            <person name="Sato H."/>
            <person name="Zhao L."/>
            <person name="Sherman L."/>
            <person name="Pakrasi H."/>
            <person name="Richardson P."/>
        </authorList>
    </citation>
    <scope>NUCLEOTIDE SEQUENCE</scope>
    <source>
        <strain evidence="1">PCC 7425</strain>
    </source>
</reference>
<dbReference type="KEGG" id="cyn:Cyan7425_5006"/>
<dbReference type="OrthoDB" id="503106at2"/>
<evidence type="ECO:0008006" key="2">
    <source>
        <dbReference type="Google" id="ProtNLM"/>
    </source>
</evidence>
<dbReference type="STRING" id="395961.Cyan7425_5006"/>
<sequence>MPPTSQPLPLYVAITNHGFGHAARLASVVAALQRQLPQVLPILVTGTPRWLLESYLEGDFIYRPQTLDVGVVQQDSLQMDFAATLEKWQQIRKRQAQLIRAEVDFMIQNQVKLVLADIPPLAPLIARAAGVPCWMIGNFGWDFIYRPWGGEFMELADWIGDCFSQCDRLFRLPFHEPMPAFPVINDVGLSGASPRYKAAELRQRLNLWADPEKIVLLSFGGLGLQSIPYGNLAAFPDWQFLSFDAQAPDLPNLLKFSGTDYRPVDLMPCCGRVVSKPGYSTFAEALRLGLPIVTLTRSGFAETPLLLEGIQNYSYHQILPPEDFFSDRWDFLHQPLQPPQRSEPLDKTGTEAIAAAVVSYLSP</sequence>